<evidence type="ECO:0000259" key="4">
    <source>
        <dbReference type="Pfam" id="PF26571"/>
    </source>
</evidence>
<dbReference type="EMBL" id="AP022870">
    <property type="protein sequence ID" value="BCB80869.1"/>
    <property type="molecule type" value="Genomic_DNA"/>
</dbReference>
<dbReference type="Proteomes" id="UP000502508">
    <property type="component" value="Chromosome"/>
</dbReference>
<feature type="region of interest" description="Disordered" evidence="2">
    <location>
        <begin position="202"/>
        <end position="221"/>
    </location>
</feature>
<evidence type="ECO:0000256" key="1">
    <source>
        <dbReference type="SAM" id="Coils"/>
    </source>
</evidence>
<feature type="chain" id="PRO_5026336061" description="ARB-07466-like C-terminal domain-containing protein" evidence="3">
    <location>
        <begin position="32"/>
        <end position="336"/>
    </location>
</feature>
<reference evidence="5 6" key="2">
    <citation type="submission" date="2020-03" db="EMBL/GenBank/DDBJ databases">
        <authorList>
            <person name="Ichikawa N."/>
            <person name="Kimura A."/>
            <person name="Kitahashi Y."/>
            <person name="Uohara A."/>
        </authorList>
    </citation>
    <scope>NUCLEOTIDE SEQUENCE [LARGE SCALE GENOMIC DNA]</scope>
    <source>
        <strain evidence="5 6">NBRC 107702</strain>
    </source>
</reference>
<evidence type="ECO:0000256" key="3">
    <source>
        <dbReference type="SAM" id="SignalP"/>
    </source>
</evidence>
<name>A0A6F8Y4B7_9ACTN</name>
<feature type="signal peptide" evidence="3">
    <location>
        <begin position="1"/>
        <end position="31"/>
    </location>
</feature>
<gene>
    <name evidence="5" type="ORF">Pflav_072790</name>
</gene>
<evidence type="ECO:0000256" key="2">
    <source>
        <dbReference type="SAM" id="MobiDB-lite"/>
    </source>
</evidence>
<evidence type="ECO:0000313" key="6">
    <source>
        <dbReference type="Proteomes" id="UP000502508"/>
    </source>
</evidence>
<dbReference type="Gene3D" id="6.10.250.3150">
    <property type="match status" value="1"/>
</dbReference>
<feature type="coiled-coil region" evidence="1">
    <location>
        <begin position="128"/>
        <end position="180"/>
    </location>
</feature>
<protein>
    <recommendedName>
        <fullName evidence="4">ARB-07466-like C-terminal domain-containing protein</fullName>
    </recommendedName>
</protein>
<keyword evidence="1" id="KW-0175">Coiled coil</keyword>
<dbReference type="RefSeq" id="WP_173040902.1">
    <property type="nucleotide sequence ID" value="NZ_AP022870.1"/>
</dbReference>
<dbReference type="AlphaFoldDB" id="A0A6F8Y4B7"/>
<dbReference type="Pfam" id="PF26571">
    <property type="entry name" value="VldE"/>
    <property type="match status" value="1"/>
</dbReference>
<keyword evidence="6" id="KW-1185">Reference proteome</keyword>
<organism evidence="5 6">
    <name type="scientific">Phytohabitans flavus</name>
    <dbReference type="NCBI Taxonomy" id="1076124"/>
    <lineage>
        <taxon>Bacteria</taxon>
        <taxon>Bacillati</taxon>
        <taxon>Actinomycetota</taxon>
        <taxon>Actinomycetes</taxon>
        <taxon>Micromonosporales</taxon>
        <taxon>Micromonosporaceae</taxon>
    </lineage>
</organism>
<keyword evidence="3" id="KW-0732">Signal</keyword>
<accession>A0A6F8Y4B7</accession>
<feature type="domain" description="ARB-07466-like C-terminal" evidence="4">
    <location>
        <begin position="225"/>
        <end position="331"/>
    </location>
</feature>
<proteinExistence type="predicted"/>
<reference evidence="5 6" key="1">
    <citation type="submission" date="2020-03" db="EMBL/GenBank/DDBJ databases">
        <title>Whole genome shotgun sequence of Phytohabitans flavus NBRC 107702.</title>
        <authorList>
            <person name="Komaki H."/>
            <person name="Tamura T."/>
        </authorList>
    </citation>
    <scope>NUCLEOTIDE SEQUENCE [LARGE SCALE GENOMIC DNA]</scope>
    <source>
        <strain evidence="5 6">NBRC 107702</strain>
    </source>
</reference>
<dbReference type="InterPro" id="IPR058593">
    <property type="entry name" value="ARB_07466-like_C"/>
</dbReference>
<evidence type="ECO:0000313" key="5">
    <source>
        <dbReference type="EMBL" id="BCB80869.1"/>
    </source>
</evidence>
<sequence length="336" mass="36531">MTAPLRRWCILALTAVAAATLFITAPTGAMAAPGDPAVPKESGPDLLGDVLTATGKRYAQAKAALNKSRAKQLQLNLELKKANERLAELAPQIGEMAATSYRTGKLTAVTALLDTTSRDQFVERASMLTELNMVNDRKLAELNAARQQAEQAKKALDVEVAEEQRQLAVIDRQKTEAEKALALVGGTKLTGGFVSATSPVAKAAPRSSDGSWPDESCSVNDPTTSGCITPRTLNAYNEVRKAGFRRFVGCFRSGGPFEHPKGRACDWSLQSSGFSNAHNDDMRLYGNNLTAFLVRNADRLGILYVIWYRQIWFPATGWKTYSGASEHKDHVHMSML</sequence>
<dbReference type="KEGG" id="pfla:Pflav_072790"/>